<proteinExistence type="predicted"/>
<feature type="transmembrane region" description="Helical" evidence="1">
    <location>
        <begin position="106"/>
        <end position="128"/>
    </location>
</feature>
<dbReference type="Gene3D" id="1.10.287.70">
    <property type="match status" value="1"/>
</dbReference>
<organism evidence="3 4">
    <name type="scientific">Salsuginibacillus halophilus</name>
    <dbReference type="NCBI Taxonomy" id="517424"/>
    <lineage>
        <taxon>Bacteria</taxon>
        <taxon>Bacillati</taxon>
        <taxon>Bacillota</taxon>
        <taxon>Bacilli</taxon>
        <taxon>Bacillales</taxon>
        <taxon>Bacillaceae</taxon>
        <taxon>Salsuginibacillus</taxon>
    </lineage>
</organism>
<keyword evidence="3" id="KW-0406">Ion transport</keyword>
<keyword evidence="1" id="KW-0472">Membrane</keyword>
<dbReference type="Proteomes" id="UP000242310">
    <property type="component" value="Unassembled WGS sequence"/>
</dbReference>
<evidence type="ECO:0000256" key="1">
    <source>
        <dbReference type="SAM" id="Phobius"/>
    </source>
</evidence>
<gene>
    <name evidence="3" type="ORF">B0H94_10136</name>
</gene>
<reference evidence="3 4" key="1">
    <citation type="submission" date="2018-03" db="EMBL/GenBank/DDBJ databases">
        <title>Genomic Encyclopedia of Type Strains, Phase III (KMG-III): the genomes of soil and plant-associated and newly described type strains.</title>
        <authorList>
            <person name="Whitman W."/>
        </authorList>
    </citation>
    <scope>NUCLEOTIDE SEQUENCE [LARGE SCALE GENOMIC DNA]</scope>
    <source>
        <strain evidence="3 4">CGMCC 1.07653</strain>
    </source>
</reference>
<dbReference type="RefSeq" id="WP_106587213.1">
    <property type="nucleotide sequence ID" value="NZ_PYAV01000001.1"/>
</dbReference>
<sequence>MLPSLLIAVSLIFIAINLIYFFIKREQEESYLNTTLLYKLIIVLSALILGFACLYYFLSYFEVVIRVGDPLGEAVDPSFLTYLYFSGVTMLSIGYGDFVPVNHARLFAVIQAGLGILLPTAYFVQAIASRKSE</sequence>
<dbReference type="Pfam" id="PF07885">
    <property type="entry name" value="Ion_trans_2"/>
    <property type="match status" value="1"/>
</dbReference>
<evidence type="ECO:0000259" key="2">
    <source>
        <dbReference type="Pfam" id="PF07885"/>
    </source>
</evidence>
<keyword evidence="1" id="KW-1133">Transmembrane helix</keyword>
<feature type="transmembrane region" description="Helical" evidence="1">
    <location>
        <begin position="6"/>
        <end position="23"/>
    </location>
</feature>
<keyword evidence="3" id="KW-0813">Transport</keyword>
<feature type="domain" description="Potassium channel" evidence="2">
    <location>
        <begin position="48"/>
        <end position="123"/>
    </location>
</feature>
<feature type="transmembrane region" description="Helical" evidence="1">
    <location>
        <begin position="78"/>
        <end position="99"/>
    </location>
</feature>
<name>A0A2P8HY16_9BACI</name>
<dbReference type="AlphaFoldDB" id="A0A2P8HY16"/>
<protein>
    <submittedName>
        <fullName evidence="3">Potassium channel LctB</fullName>
    </submittedName>
</protein>
<dbReference type="InterPro" id="IPR013099">
    <property type="entry name" value="K_chnl_dom"/>
</dbReference>
<keyword evidence="1" id="KW-0812">Transmembrane</keyword>
<comment type="caution">
    <text evidence="3">The sequence shown here is derived from an EMBL/GenBank/DDBJ whole genome shotgun (WGS) entry which is preliminary data.</text>
</comment>
<accession>A0A2P8HY16</accession>
<dbReference type="SUPFAM" id="SSF81324">
    <property type="entry name" value="Voltage-gated potassium channels"/>
    <property type="match status" value="1"/>
</dbReference>
<evidence type="ECO:0000313" key="4">
    <source>
        <dbReference type="Proteomes" id="UP000242310"/>
    </source>
</evidence>
<dbReference type="GO" id="GO:0034220">
    <property type="term" value="P:monoatomic ion transmembrane transport"/>
    <property type="evidence" value="ECO:0007669"/>
    <property type="project" value="UniProtKB-KW"/>
</dbReference>
<dbReference type="OrthoDB" id="9813518at2"/>
<dbReference type="EMBL" id="PYAV01000001">
    <property type="protein sequence ID" value="PSL51126.1"/>
    <property type="molecule type" value="Genomic_DNA"/>
</dbReference>
<keyword evidence="4" id="KW-1185">Reference proteome</keyword>
<evidence type="ECO:0000313" key="3">
    <source>
        <dbReference type="EMBL" id="PSL51126.1"/>
    </source>
</evidence>
<keyword evidence="3" id="KW-0407">Ion channel</keyword>
<feature type="transmembrane region" description="Helical" evidence="1">
    <location>
        <begin position="35"/>
        <end position="58"/>
    </location>
</feature>